<proteinExistence type="inferred from homology"/>
<dbReference type="GO" id="GO:0006631">
    <property type="term" value="P:fatty acid metabolic process"/>
    <property type="evidence" value="ECO:0007669"/>
    <property type="project" value="UniProtKB-KW"/>
</dbReference>
<evidence type="ECO:0000313" key="25">
    <source>
        <dbReference type="EMBL" id="VFB16509.1"/>
    </source>
</evidence>
<evidence type="ECO:0000256" key="2">
    <source>
        <dbReference type="ARBA" id="ARBA00004496"/>
    </source>
</evidence>
<evidence type="ECO:0000256" key="4">
    <source>
        <dbReference type="ARBA" id="ARBA00022475"/>
    </source>
</evidence>
<evidence type="ECO:0000313" key="26">
    <source>
        <dbReference type="Proteomes" id="UP000377798"/>
    </source>
</evidence>
<comment type="catalytic activity">
    <reaction evidence="22">
        <text>dodecanoyl-CoA + H2O = dodecanoate + CoA + H(+)</text>
        <dbReference type="Rhea" id="RHEA:30135"/>
        <dbReference type="ChEBI" id="CHEBI:15377"/>
        <dbReference type="ChEBI" id="CHEBI:15378"/>
        <dbReference type="ChEBI" id="CHEBI:18262"/>
        <dbReference type="ChEBI" id="CHEBI:57287"/>
        <dbReference type="ChEBI" id="CHEBI:57375"/>
    </reaction>
    <physiologicalReaction direction="left-to-right" evidence="22">
        <dbReference type="Rhea" id="RHEA:30136"/>
    </physiologicalReaction>
</comment>
<gene>
    <name evidence="25" type="ORF">NCTC13150_01058</name>
</gene>
<comment type="catalytic activity">
    <reaction evidence="19">
        <text>octanoyl-CoA + H2O = octanoate + CoA + H(+)</text>
        <dbReference type="Rhea" id="RHEA:30143"/>
        <dbReference type="ChEBI" id="CHEBI:15377"/>
        <dbReference type="ChEBI" id="CHEBI:15378"/>
        <dbReference type="ChEBI" id="CHEBI:25646"/>
        <dbReference type="ChEBI" id="CHEBI:57287"/>
        <dbReference type="ChEBI" id="CHEBI:57386"/>
    </reaction>
    <physiologicalReaction direction="left-to-right" evidence="19">
        <dbReference type="Rhea" id="RHEA:30144"/>
    </physiologicalReaction>
</comment>
<reference evidence="25 26" key="1">
    <citation type="submission" date="2019-02" db="EMBL/GenBank/DDBJ databases">
        <authorList>
            <consortium name="Pathogen Informatics"/>
        </authorList>
    </citation>
    <scope>NUCLEOTIDE SEQUENCE [LARGE SCALE GENOMIC DNA]</scope>
    <source>
        <strain evidence="25 26">3012STDY7089603</strain>
    </source>
</reference>
<dbReference type="PANTHER" id="PTHR12418:SF19">
    <property type="entry name" value="ACYL-COENZYME A THIOESTERASE THEM4"/>
    <property type="match status" value="1"/>
</dbReference>
<evidence type="ECO:0000259" key="24">
    <source>
        <dbReference type="Pfam" id="PF03061"/>
    </source>
</evidence>
<keyword evidence="4" id="KW-1003">Cell membrane</keyword>
<keyword evidence="6" id="KW-0053">Apoptosis</keyword>
<protein>
    <recommendedName>
        <fullName evidence="17">Acyl-coenzyme A thioesterase THEM4</fullName>
        <ecNumber evidence="16">3.1.2.2</ecNumber>
    </recommendedName>
    <alternativeName>
        <fullName evidence="18">Thioesterase superfamily member 4</fullName>
    </alternativeName>
</protein>
<keyword evidence="9" id="KW-0809">Transit peptide</keyword>
<sequence>MMEEKKKVAIQECYGDRFQNCWGCGVKNQEGLHLHSYPSQDGETCICQIRVPSQYTGGVPNKLFGGMIATIFDCHGTASATWFKLRSQGLDLTKDRVVNRYITARLEVDYLKPVPMDGEILVRSNLEELGERKAIIQMEMEVEGQVRARARMVAVGVKDDM</sequence>
<evidence type="ECO:0000256" key="7">
    <source>
        <dbReference type="ARBA" id="ARBA00022801"/>
    </source>
</evidence>
<evidence type="ECO:0000256" key="16">
    <source>
        <dbReference type="ARBA" id="ARBA00038848"/>
    </source>
</evidence>
<dbReference type="Pfam" id="PF03061">
    <property type="entry name" value="4HBT"/>
    <property type="match status" value="1"/>
</dbReference>
<evidence type="ECO:0000256" key="1">
    <source>
        <dbReference type="ARBA" id="ARBA00004170"/>
    </source>
</evidence>
<comment type="catalytic activity">
    <reaction evidence="20">
        <text>hexadecanoyl-CoA + H2O = hexadecanoate + CoA + H(+)</text>
        <dbReference type="Rhea" id="RHEA:16645"/>
        <dbReference type="ChEBI" id="CHEBI:7896"/>
        <dbReference type="ChEBI" id="CHEBI:15377"/>
        <dbReference type="ChEBI" id="CHEBI:15378"/>
        <dbReference type="ChEBI" id="CHEBI:57287"/>
        <dbReference type="ChEBI" id="CHEBI:57379"/>
        <dbReference type="EC" id="3.1.2.2"/>
    </reaction>
    <physiologicalReaction direction="left-to-right" evidence="20">
        <dbReference type="Rhea" id="RHEA:16646"/>
    </physiologicalReaction>
</comment>
<comment type="similarity">
    <text evidence="15">Belongs to the THEM4/THEM5 thioesterase family.</text>
</comment>
<feature type="domain" description="Thioesterase" evidence="24">
    <location>
        <begin position="63"/>
        <end position="145"/>
    </location>
</feature>
<evidence type="ECO:0000256" key="8">
    <source>
        <dbReference type="ARBA" id="ARBA00022832"/>
    </source>
</evidence>
<comment type="subcellular location">
    <subcellularLocation>
        <location evidence="3">Cell projection</location>
        <location evidence="3">Ruffle membrane</location>
    </subcellularLocation>
    <subcellularLocation>
        <location evidence="2">Cytoplasm</location>
    </subcellularLocation>
    <subcellularLocation>
        <location evidence="1">Membrane</location>
        <topology evidence="1">Peripheral membrane protein</topology>
    </subcellularLocation>
</comment>
<evidence type="ECO:0000256" key="14">
    <source>
        <dbReference type="ARBA" id="ARBA00037002"/>
    </source>
</evidence>
<dbReference type="PANTHER" id="PTHR12418">
    <property type="entry name" value="ACYL-COENZYME A THIOESTERASE THEM4"/>
    <property type="match status" value="1"/>
</dbReference>
<dbReference type="SUPFAM" id="SSF54637">
    <property type="entry name" value="Thioesterase/thiol ester dehydrase-isomerase"/>
    <property type="match status" value="1"/>
</dbReference>
<evidence type="ECO:0000256" key="21">
    <source>
        <dbReference type="ARBA" id="ARBA00047969"/>
    </source>
</evidence>
<keyword evidence="5" id="KW-0963">Cytoplasm</keyword>
<dbReference type="InterPro" id="IPR052365">
    <property type="entry name" value="THEM4/THEM5_acyl-CoA_thioest"/>
</dbReference>
<comment type="caution">
    <text evidence="25">The sequence shown here is derived from an EMBL/GenBank/DDBJ whole genome shotgun (WGS) entry which is preliminary data.</text>
</comment>
<comment type="catalytic activity">
    <reaction evidence="13">
        <text>(5Z,8Z,11Z,14Z)-eicosatetraenoyl-CoA + H2O = (5Z,8Z,11Z,14Z)-eicosatetraenoate + CoA + H(+)</text>
        <dbReference type="Rhea" id="RHEA:40151"/>
        <dbReference type="ChEBI" id="CHEBI:15377"/>
        <dbReference type="ChEBI" id="CHEBI:15378"/>
        <dbReference type="ChEBI" id="CHEBI:32395"/>
        <dbReference type="ChEBI" id="CHEBI:57287"/>
        <dbReference type="ChEBI" id="CHEBI:57368"/>
    </reaction>
    <physiologicalReaction direction="left-to-right" evidence="13">
        <dbReference type="Rhea" id="RHEA:40152"/>
    </physiologicalReaction>
</comment>
<name>A0A8H2M4X8_9FIRM</name>
<dbReference type="EMBL" id="CAACYI010000001">
    <property type="protein sequence ID" value="VFB16509.1"/>
    <property type="molecule type" value="Genomic_DNA"/>
</dbReference>
<accession>A0A8H2M4X8</accession>
<keyword evidence="10" id="KW-0443">Lipid metabolism</keyword>
<comment type="catalytic activity">
    <reaction evidence="21">
        <text>decanoyl-CoA + H2O = decanoate + CoA + H(+)</text>
        <dbReference type="Rhea" id="RHEA:40059"/>
        <dbReference type="ChEBI" id="CHEBI:15377"/>
        <dbReference type="ChEBI" id="CHEBI:15378"/>
        <dbReference type="ChEBI" id="CHEBI:27689"/>
        <dbReference type="ChEBI" id="CHEBI:57287"/>
        <dbReference type="ChEBI" id="CHEBI:61430"/>
    </reaction>
    <physiologicalReaction direction="left-to-right" evidence="21">
        <dbReference type="Rhea" id="RHEA:40060"/>
    </physiologicalReaction>
</comment>
<evidence type="ECO:0000256" key="19">
    <source>
        <dbReference type="ARBA" id="ARBA00047588"/>
    </source>
</evidence>
<dbReference type="InterPro" id="IPR006683">
    <property type="entry name" value="Thioestr_dom"/>
</dbReference>
<evidence type="ECO:0000256" key="15">
    <source>
        <dbReference type="ARBA" id="ARBA00038456"/>
    </source>
</evidence>
<evidence type="ECO:0000256" key="17">
    <source>
        <dbReference type="ARBA" id="ARBA00040123"/>
    </source>
</evidence>
<evidence type="ECO:0000256" key="3">
    <source>
        <dbReference type="ARBA" id="ARBA00004632"/>
    </source>
</evidence>
<keyword evidence="7" id="KW-0378">Hydrolase</keyword>
<comment type="catalytic activity">
    <reaction evidence="23">
        <text>tetradecanoyl-CoA + H2O = tetradecanoate + CoA + H(+)</text>
        <dbReference type="Rhea" id="RHEA:40119"/>
        <dbReference type="ChEBI" id="CHEBI:15377"/>
        <dbReference type="ChEBI" id="CHEBI:15378"/>
        <dbReference type="ChEBI" id="CHEBI:30807"/>
        <dbReference type="ChEBI" id="CHEBI:57287"/>
        <dbReference type="ChEBI" id="CHEBI:57385"/>
    </reaction>
    <physiologicalReaction direction="left-to-right" evidence="23">
        <dbReference type="Rhea" id="RHEA:40120"/>
    </physiologicalReaction>
</comment>
<evidence type="ECO:0000256" key="12">
    <source>
        <dbReference type="ARBA" id="ARBA00023273"/>
    </source>
</evidence>
<evidence type="ECO:0000256" key="6">
    <source>
        <dbReference type="ARBA" id="ARBA00022703"/>
    </source>
</evidence>
<organism evidence="25 26">
    <name type="scientific">Urinicoccus massiliensis</name>
    <dbReference type="NCBI Taxonomy" id="1723382"/>
    <lineage>
        <taxon>Bacteria</taxon>
        <taxon>Bacillati</taxon>
        <taxon>Bacillota</taxon>
        <taxon>Tissierellia</taxon>
        <taxon>Tissierellales</taxon>
        <taxon>Peptoniphilaceae</taxon>
        <taxon>Urinicoccus</taxon>
    </lineage>
</organism>
<evidence type="ECO:0000256" key="5">
    <source>
        <dbReference type="ARBA" id="ARBA00022490"/>
    </source>
</evidence>
<dbReference type="AlphaFoldDB" id="A0A8H2M4X8"/>
<keyword evidence="26" id="KW-1185">Reference proteome</keyword>
<dbReference type="GO" id="GO:0005737">
    <property type="term" value="C:cytoplasm"/>
    <property type="evidence" value="ECO:0007669"/>
    <property type="project" value="UniProtKB-SubCell"/>
</dbReference>
<evidence type="ECO:0000256" key="10">
    <source>
        <dbReference type="ARBA" id="ARBA00023098"/>
    </source>
</evidence>
<evidence type="ECO:0000256" key="20">
    <source>
        <dbReference type="ARBA" id="ARBA00047734"/>
    </source>
</evidence>
<dbReference type="Gene3D" id="3.10.129.10">
    <property type="entry name" value="Hotdog Thioesterase"/>
    <property type="match status" value="1"/>
</dbReference>
<dbReference type="Proteomes" id="UP000377798">
    <property type="component" value="Unassembled WGS sequence"/>
</dbReference>
<dbReference type="EC" id="3.1.2.2" evidence="16"/>
<dbReference type="GO" id="GO:0016020">
    <property type="term" value="C:membrane"/>
    <property type="evidence" value="ECO:0007669"/>
    <property type="project" value="UniProtKB-SubCell"/>
</dbReference>
<keyword evidence="8" id="KW-0276">Fatty acid metabolism</keyword>
<evidence type="ECO:0000256" key="23">
    <source>
        <dbReference type="ARBA" id="ARBA00048180"/>
    </source>
</evidence>
<evidence type="ECO:0000256" key="22">
    <source>
        <dbReference type="ARBA" id="ARBA00048074"/>
    </source>
</evidence>
<keyword evidence="12" id="KW-0966">Cell projection</keyword>
<keyword evidence="11" id="KW-0472">Membrane</keyword>
<dbReference type="InterPro" id="IPR029069">
    <property type="entry name" value="HotDog_dom_sf"/>
</dbReference>
<comment type="catalytic activity">
    <reaction evidence="14">
        <text>(9Z)-octadecenoyl-CoA + H2O = (9Z)-octadecenoate + CoA + H(+)</text>
        <dbReference type="Rhea" id="RHEA:40139"/>
        <dbReference type="ChEBI" id="CHEBI:15377"/>
        <dbReference type="ChEBI" id="CHEBI:15378"/>
        <dbReference type="ChEBI" id="CHEBI:30823"/>
        <dbReference type="ChEBI" id="CHEBI:57287"/>
        <dbReference type="ChEBI" id="CHEBI:57387"/>
    </reaction>
    <physiologicalReaction direction="left-to-right" evidence="14">
        <dbReference type="Rhea" id="RHEA:40140"/>
    </physiologicalReaction>
</comment>
<evidence type="ECO:0000256" key="13">
    <source>
        <dbReference type="ARBA" id="ARBA00035852"/>
    </source>
</evidence>
<dbReference type="GO" id="GO:0016787">
    <property type="term" value="F:hydrolase activity"/>
    <property type="evidence" value="ECO:0007669"/>
    <property type="project" value="UniProtKB-KW"/>
</dbReference>
<evidence type="ECO:0000256" key="9">
    <source>
        <dbReference type="ARBA" id="ARBA00022946"/>
    </source>
</evidence>
<evidence type="ECO:0000256" key="18">
    <source>
        <dbReference type="ARBA" id="ARBA00043210"/>
    </source>
</evidence>
<evidence type="ECO:0000256" key="11">
    <source>
        <dbReference type="ARBA" id="ARBA00023136"/>
    </source>
</evidence>